<proteinExistence type="predicted"/>
<dbReference type="OrthoDB" id="7941246at2"/>
<dbReference type="RefSeq" id="WP_131518756.1">
    <property type="nucleotide sequence ID" value="NZ_SJKD01000013.1"/>
</dbReference>
<comment type="caution">
    <text evidence="2">The sequence shown here is derived from an EMBL/GenBank/DDBJ whole genome shotgun (WGS) entry which is preliminary data.</text>
</comment>
<feature type="domain" description="NAD-dependent epimerase/dehydratase" evidence="1">
    <location>
        <begin position="3"/>
        <end position="210"/>
    </location>
</feature>
<protein>
    <submittedName>
        <fullName evidence="2">NAD-dependent epimerase/dehydratase family protein</fullName>
    </submittedName>
</protein>
<evidence type="ECO:0000259" key="1">
    <source>
        <dbReference type="Pfam" id="PF01370"/>
    </source>
</evidence>
<dbReference type="Pfam" id="PF01370">
    <property type="entry name" value="Epimerase"/>
    <property type="match status" value="1"/>
</dbReference>
<sequence length="316" mass="34411">MRILMLGGNGFVGRAILMDALEQGAEVASFSRGKSGTTELPPEVTQLVGDRDSGDYEALRTGEWDAVVDLSAFQSKQVDEAMDVLGDRVGRYVFVSSHAVYVRDLPAGTDETAPRRAPMRAADVLTNDTYGPCKVACEDDVLERYGERATIVRPGKVTGPGDYSDTALYWVRRGARGGRVALPTRPEQPLQLIDSRDLGRLVVQLIVDERSGAFNGIGPDSTIGELIETAAAVANTSVELVQIPADAVPERFPLMEPEAEWPSRQRDQSKSRAAGLPVTPLRQTIEDLLTWDHDRGEPPLNFELSPEAEAHILTQS</sequence>
<evidence type="ECO:0000313" key="3">
    <source>
        <dbReference type="Proteomes" id="UP000293342"/>
    </source>
</evidence>
<gene>
    <name evidence="2" type="ORF">E0H75_38970</name>
</gene>
<organism evidence="2 3">
    <name type="scientific">Kribbella capetownensis</name>
    <dbReference type="NCBI Taxonomy" id="1572659"/>
    <lineage>
        <taxon>Bacteria</taxon>
        <taxon>Bacillati</taxon>
        <taxon>Actinomycetota</taxon>
        <taxon>Actinomycetes</taxon>
        <taxon>Propionibacteriales</taxon>
        <taxon>Kribbellaceae</taxon>
        <taxon>Kribbella</taxon>
    </lineage>
</organism>
<name>A0A4R0J2Z7_9ACTN</name>
<dbReference type="EMBL" id="SJKD01000013">
    <property type="protein sequence ID" value="TCC40057.1"/>
    <property type="molecule type" value="Genomic_DNA"/>
</dbReference>
<dbReference type="SUPFAM" id="SSF51735">
    <property type="entry name" value="NAD(P)-binding Rossmann-fold domains"/>
    <property type="match status" value="1"/>
</dbReference>
<keyword evidence="3" id="KW-1185">Reference proteome</keyword>
<dbReference type="PANTHER" id="PTHR43245:SF13">
    <property type="entry name" value="UDP-D-APIOSE_UDP-D-XYLOSE SYNTHASE 2"/>
    <property type="match status" value="1"/>
</dbReference>
<evidence type="ECO:0000313" key="2">
    <source>
        <dbReference type="EMBL" id="TCC40057.1"/>
    </source>
</evidence>
<dbReference type="InterPro" id="IPR001509">
    <property type="entry name" value="Epimerase_deHydtase"/>
</dbReference>
<dbReference type="InterPro" id="IPR050177">
    <property type="entry name" value="Lipid_A_modif_metabolic_enz"/>
</dbReference>
<dbReference type="Proteomes" id="UP000293342">
    <property type="component" value="Unassembled WGS sequence"/>
</dbReference>
<accession>A0A4R0J2Z7</accession>
<dbReference type="InterPro" id="IPR036291">
    <property type="entry name" value="NAD(P)-bd_dom_sf"/>
</dbReference>
<dbReference type="AlphaFoldDB" id="A0A4R0J2Z7"/>
<dbReference type="Gene3D" id="3.40.50.720">
    <property type="entry name" value="NAD(P)-binding Rossmann-like Domain"/>
    <property type="match status" value="1"/>
</dbReference>
<dbReference type="PANTHER" id="PTHR43245">
    <property type="entry name" value="BIFUNCTIONAL POLYMYXIN RESISTANCE PROTEIN ARNA"/>
    <property type="match status" value="1"/>
</dbReference>
<reference evidence="2 3" key="1">
    <citation type="submission" date="2019-02" db="EMBL/GenBank/DDBJ databases">
        <title>Kribbella capetownensis sp. nov. and Kribbella speibonae sp. nov., isolated from soil.</title>
        <authorList>
            <person name="Curtis S.M."/>
            <person name="Norton I."/>
            <person name="Everest G.J."/>
            <person name="Meyers P.R."/>
        </authorList>
    </citation>
    <scope>NUCLEOTIDE SEQUENCE [LARGE SCALE GENOMIC DNA]</scope>
    <source>
        <strain evidence="2 3">YM53</strain>
    </source>
</reference>